<comment type="caution">
    <text evidence="2">The sequence shown here is derived from an EMBL/GenBank/DDBJ whole genome shotgun (WGS) entry which is preliminary data.</text>
</comment>
<sequence length="163" mass="18003">MLKTLGKPMPLLMAAIIIACMIQIKSVNADHIVVLCPSSTSPQAIIKNSYPITVKVVSSDMAILQNLKINILSSNNNTVEKLASADRSNPNGAFNVTTFWNVDPEKYQPGIYYIEFEKNQIYRNDGKWVPIQGKEYIGVVVKNEEDSDPANNVWCPPGSAFGE</sequence>
<gene>
    <name evidence="2" type="ORF">POCULU_LOCUS6884</name>
</gene>
<accession>A0A9N9C6U6</accession>
<dbReference type="EMBL" id="CAJVPJ010001389">
    <property type="protein sequence ID" value="CAG8589207.1"/>
    <property type="molecule type" value="Genomic_DNA"/>
</dbReference>
<dbReference type="Proteomes" id="UP000789572">
    <property type="component" value="Unassembled WGS sequence"/>
</dbReference>
<reference evidence="2" key="1">
    <citation type="submission" date="2021-06" db="EMBL/GenBank/DDBJ databases">
        <authorList>
            <person name="Kallberg Y."/>
            <person name="Tangrot J."/>
            <person name="Rosling A."/>
        </authorList>
    </citation>
    <scope>NUCLEOTIDE SEQUENCE</scope>
    <source>
        <strain evidence="2">IA702</strain>
    </source>
</reference>
<dbReference type="PROSITE" id="PS51257">
    <property type="entry name" value="PROKAR_LIPOPROTEIN"/>
    <property type="match status" value="1"/>
</dbReference>
<evidence type="ECO:0000313" key="2">
    <source>
        <dbReference type="EMBL" id="CAG8589207.1"/>
    </source>
</evidence>
<dbReference type="OrthoDB" id="10389277at2759"/>
<protein>
    <submittedName>
        <fullName evidence="2">152_t:CDS:1</fullName>
    </submittedName>
</protein>
<feature type="chain" id="PRO_5040131374" evidence="1">
    <location>
        <begin position="30"/>
        <end position="163"/>
    </location>
</feature>
<organism evidence="2 3">
    <name type="scientific">Paraglomus occultum</name>
    <dbReference type="NCBI Taxonomy" id="144539"/>
    <lineage>
        <taxon>Eukaryota</taxon>
        <taxon>Fungi</taxon>
        <taxon>Fungi incertae sedis</taxon>
        <taxon>Mucoromycota</taxon>
        <taxon>Glomeromycotina</taxon>
        <taxon>Glomeromycetes</taxon>
        <taxon>Paraglomerales</taxon>
        <taxon>Paraglomeraceae</taxon>
        <taxon>Paraglomus</taxon>
    </lineage>
</organism>
<dbReference type="AlphaFoldDB" id="A0A9N9C6U6"/>
<evidence type="ECO:0000313" key="3">
    <source>
        <dbReference type="Proteomes" id="UP000789572"/>
    </source>
</evidence>
<name>A0A9N9C6U6_9GLOM</name>
<feature type="signal peptide" evidence="1">
    <location>
        <begin position="1"/>
        <end position="29"/>
    </location>
</feature>
<proteinExistence type="predicted"/>
<evidence type="ECO:0000256" key="1">
    <source>
        <dbReference type="SAM" id="SignalP"/>
    </source>
</evidence>
<keyword evidence="3" id="KW-1185">Reference proteome</keyword>
<keyword evidence="1" id="KW-0732">Signal</keyword>